<name>A0A2H3CXM3_ARMGA</name>
<keyword evidence="1" id="KW-1133">Transmembrane helix</keyword>
<keyword evidence="3" id="KW-1185">Reference proteome</keyword>
<dbReference type="AlphaFoldDB" id="A0A2H3CXM3"/>
<dbReference type="InParanoid" id="A0A2H3CXM3"/>
<evidence type="ECO:0000313" key="2">
    <source>
        <dbReference type="EMBL" id="PBK87781.1"/>
    </source>
</evidence>
<gene>
    <name evidence="2" type="ORF">ARMGADRAFT_443849</name>
</gene>
<dbReference type="EMBL" id="KZ293676">
    <property type="protein sequence ID" value="PBK87781.1"/>
    <property type="molecule type" value="Genomic_DNA"/>
</dbReference>
<protein>
    <submittedName>
        <fullName evidence="2">Uncharacterized protein</fullName>
    </submittedName>
</protein>
<dbReference type="Proteomes" id="UP000217790">
    <property type="component" value="Unassembled WGS sequence"/>
</dbReference>
<keyword evidence="1" id="KW-0472">Membrane</keyword>
<evidence type="ECO:0000313" key="3">
    <source>
        <dbReference type="Proteomes" id="UP000217790"/>
    </source>
</evidence>
<accession>A0A2H3CXM3</accession>
<keyword evidence="1" id="KW-0812">Transmembrane</keyword>
<sequence>MVPSERGCPTCLRDSTRTWTLRIWTRSIQFFITIENPFFTPSLSFCMFTLLFWRGVYRRFVSTCLDYDSTWARFFVFGWIILIFTAYSGALRQKNECEMSRMNARSSR</sequence>
<reference evidence="3" key="1">
    <citation type="journal article" date="2017" name="Nat. Ecol. Evol.">
        <title>Genome expansion and lineage-specific genetic innovations in the forest pathogenic fungi Armillaria.</title>
        <authorList>
            <person name="Sipos G."/>
            <person name="Prasanna A.N."/>
            <person name="Walter M.C."/>
            <person name="O'Connor E."/>
            <person name="Balint B."/>
            <person name="Krizsan K."/>
            <person name="Kiss B."/>
            <person name="Hess J."/>
            <person name="Varga T."/>
            <person name="Slot J."/>
            <person name="Riley R."/>
            <person name="Boka B."/>
            <person name="Rigling D."/>
            <person name="Barry K."/>
            <person name="Lee J."/>
            <person name="Mihaltcheva S."/>
            <person name="LaButti K."/>
            <person name="Lipzen A."/>
            <person name="Waldron R."/>
            <person name="Moloney N.M."/>
            <person name="Sperisen C."/>
            <person name="Kredics L."/>
            <person name="Vagvoelgyi C."/>
            <person name="Patrignani A."/>
            <person name="Fitzpatrick D."/>
            <person name="Nagy I."/>
            <person name="Doyle S."/>
            <person name="Anderson J.B."/>
            <person name="Grigoriev I.V."/>
            <person name="Gueldener U."/>
            <person name="Muensterkoetter M."/>
            <person name="Nagy L.G."/>
        </authorList>
    </citation>
    <scope>NUCLEOTIDE SEQUENCE [LARGE SCALE GENOMIC DNA]</scope>
    <source>
        <strain evidence="3">Ar21-2</strain>
    </source>
</reference>
<evidence type="ECO:0000256" key="1">
    <source>
        <dbReference type="SAM" id="Phobius"/>
    </source>
</evidence>
<proteinExistence type="predicted"/>
<organism evidence="2 3">
    <name type="scientific">Armillaria gallica</name>
    <name type="common">Bulbous honey fungus</name>
    <name type="synonym">Armillaria bulbosa</name>
    <dbReference type="NCBI Taxonomy" id="47427"/>
    <lineage>
        <taxon>Eukaryota</taxon>
        <taxon>Fungi</taxon>
        <taxon>Dikarya</taxon>
        <taxon>Basidiomycota</taxon>
        <taxon>Agaricomycotina</taxon>
        <taxon>Agaricomycetes</taxon>
        <taxon>Agaricomycetidae</taxon>
        <taxon>Agaricales</taxon>
        <taxon>Marasmiineae</taxon>
        <taxon>Physalacriaceae</taxon>
        <taxon>Armillaria</taxon>
    </lineage>
</organism>
<feature type="transmembrane region" description="Helical" evidence="1">
    <location>
        <begin position="71"/>
        <end position="91"/>
    </location>
</feature>
<feature type="transmembrane region" description="Helical" evidence="1">
    <location>
        <begin position="30"/>
        <end position="51"/>
    </location>
</feature>